<dbReference type="AlphaFoldDB" id="A0A3D9XSY9"/>
<evidence type="ECO:0000313" key="2">
    <source>
        <dbReference type="Proteomes" id="UP000256941"/>
    </source>
</evidence>
<protein>
    <submittedName>
        <fullName evidence="1">AAA domain-containing protein</fullName>
    </submittedName>
</protein>
<organism evidence="1 2">
    <name type="scientific">Paracoccus versutus</name>
    <name type="common">Thiobacillus versutus</name>
    <dbReference type="NCBI Taxonomy" id="34007"/>
    <lineage>
        <taxon>Bacteria</taxon>
        <taxon>Pseudomonadati</taxon>
        <taxon>Pseudomonadota</taxon>
        <taxon>Alphaproteobacteria</taxon>
        <taxon>Rhodobacterales</taxon>
        <taxon>Paracoccaceae</taxon>
        <taxon>Paracoccus</taxon>
    </lineage>
</organism>
<dbReference type="RefSeq" id="WP_208861570.1">
    <property type="nucleotide sequence ID" value="NZ_CP038196.1"/>
</dbReference>
<proteinExistence type="predicted"/>
<dbReference type="Gene3D" id="3.40.50.300">
    <property type="entry name" value="P-loop containing nucleotide triphosphate hydrolases"/>
    <property type="match status" value="1"/>
</dbReference>
<accession>A0A3D9XSY9</accession>
<evidence type="ECO:0000313" key="1">
    <source>
        <dbReference type="EMBL" id="REF73557.1"/>
    </source>
</evidence>
<comment type="caution">
    <text evidence="1">The sequence shown here is derived from an EMBL/GenBank/DDBJ whole genome shotgun (WGS) entry which is preliminary data.</text>
</comment>
<dbReference type="Pfam" id="PF13671">
    <property type="entry name" value="AAA_33"/>
    <property type="match status" value="1"/>
</dbReference>
<dbReference type="EMBL" id="QTUJ01000001">
    <property type="protein sequence ID" value="REF73557.1"/>
    <property type="molecule type" value="Genomic_DNA"/>
</dbReference>
<name>A0A3D9XSY9_PARVE</name>
<reference evidence="1 2" key="1">
    <citation type="submission" date="2018-08" db="EMBL/GenBank/DDBJ databases">
        <title>Genomic Encyclopedia of Archaeal and Bacterial Type Strains, Phase II (KMG-II): from individual species to whole genera.</title>
        <authorList>
            <person name="Goeker M."/>
        </authorList>
    </citation>
    <scope>NUCLEOTIDE SEQUENCE [LARGE SCALE GENOMIC DNA]</scope>
    <source>
        <strain evidence="1 2">DSM 17099</strain>
    </source>
</reference>
<gene>
    <name evidence="1" type="ORF">BDD41_2123</name>
</gene>
<sequence>MISAAEDGEVFCFQQALDRASSLLRTHPRIVFMMCGIAGSGKTTFAQALEGMGCRRLSIDEEIWRTYGRFGVDYPEDEYPILQSSAEKILREQLVEMLRTGTKAVIDFSFWKSQTRADYRELVHRSDHHCQIVFLKVPENVLRERLINRASRRDANAAFPITDDLLQRYIQGFEPPSGQDAWTVE</sequence>
<dbReference type="SUPFAM" id="SSF52540">
    <property type="entry name" value="P-loop containing nucleoside triphosphate hydrolases"/>
    <property type="match status" value="1"/>
</dbReference>
<dbReference type="Proteomes" id="UP000256941">
    <property type="component" value="Unassembled WGS sequence"/>
</dbReference>
<dbReference type="InterPro" id="IPR027417">
    <property type="entry name" value="P-loop_NTPase"/>
</dbReference>